<dbReference type="EMBL" id="RJVU01049825">
    <property type="protein sequence ID" value="ROL42378.1"/>
    <property type="molecule type" value="Genomic_DNA"/>
</dbReference>
<organism evidence="2 3">
    <name type="scientific">Anabarilius grahami</name>
    <name type="common">Kanglang fish</name>
    <name type="synonym">Barilius grahami</name>
    <dbReference type="NCBI Taxonomy" id="495550"/>
    <lineage>
        <taxon>Eukaryota</taxon>
        <taxon>Metazoa</taxon>
        <taxon>Chordata</taxon>
        <taxon>Craniata</taxon>
        <taxon>Vertebrata</taxon>
        <taxon>Euteleostomi</taxon>
        <taxon>Actinopterygii</taxon>
        <taxon>Neopterygii</taxon>
        <taxon>Teleostei</taxon>
        <taxon>Ostariophysi</taxon>
        <taxon>Cypriniformes</taxon>
        <taxon>Xenocyprididae</taxon>
        <taxon>Xenocypridinae</taxon>
        <taxon>Xenocypridinae incertae sedis</taxon>
        <taxon>Anabarilius</taxon>
    </lineage>
</organism>
<feature type="compositionally biased region" description="Polar residues" evidence="1">
    <location>
        <begin position="72"/>
        <end position="83"/>
    </location>
</feature>
<keyword evidence="3" id="KW-1185">Reference proteome</keyword>
<dbReference type="AlphaFoldDB" id="A0A3N0Y9L5"/>
<evidence type="ECO:0000256" key="1">
    <source>
        <dbReference type="SAM" id="MobiDB-lite"/>
    </source>
</evidence>
<feature type="compositionally biased region" description="Polar residues" evidence="1">
    <location>
        <begin position="9"/>
        <end position="18"/>
    </location>
</feature>
<proteinExistence type="predicted"/>
<evidence type="ECO:0000313" key="2">
    <source>
        <dbReference type="EMBL" id="ROL42378.1"/>
    </source>
</evidence>
<name>A0A3N0Y9L5_ANAGA</name>
<reference evidence="2 3" key="1">
    <citation type="submission" date="2018-10" db="EMBL/GenBank/DDBJ databases">
        <title>Genome assembly for a Yunnan-Guizhou Plateau 3E fish, Anabarilius grahami (Regan), and its evolutionary and genetic applications.</title>
        <authorList>
            <person name="Jiang W."/>
        </authorList>
    </citation>
    <scope>NUCLEOTIDE SEQUENCE [LARGE SCALE GENOMIC DNA]</scope>
    <source>
        <strain evidence="2">AG-KIZ</strain>
        <tissue evidence="2">Muscle</tissue>
    </source>
</reference>
<feature type="region of interest" description="Disordered" evidence="1">
    <location>
        <begin position="1"/>
        <end position="44"/>
    </location>
</feature>
<accession>A0A3N0Y9L5</accession>
<dbReference type="Proteomes" id="UP000281406">
    <property type="component" value="Unassembled WGS sequence"/>
</dbReference>
<evidence type="ECO:0000313" key="3">
    <source>
        <dbReference type="Proteomes" id="UP000281406"/>
    </source>
</evidence>
<sequence length="241" mass="25655">MEKDLASPTLDSEPSQLSAMPATEQEPEQNPDLEPEPTTKVFAKLESPLVPSSFKVVKSLLDNPSAPPVVPSSCTDMPSQSSALPWPVDPSNPPQASLPQTPPRPSDPLAPSWLNHGVVSSIFAQPWLHLGSTLAVTIDCHPSGSARLPHPSDSTLDFRVSSMDSSMDPTAFTTVMPACSSTVALQALGIALALWLLLGLNLSRSSPWFCSAFPPRLHHGPSHLHLLPGQINMAGGMLIDR</sequence>
<protein>
    <submittedName>
        <fullName evidence="2">Uncharacterized protein</fullName>
    </submittedName>
</protein>
<comment type="caution">
    <text evidence="2">The sequence shown here is derived from an EMBL/GenBank/DDBJ whole genome shotgun (WGS) entry which is preliminary data.</text>
</comment>
<feature type="compositionally biased region" description="Acidic residues" evidence="1">
    <location>
        <begin position="25"/>
        <end position="35"/>
    </location>
</feature>
<gene>
    <name evidence="2" type="ORF">DPX16_8257</name>
</gene>
<feature type="region of interest" description="Disordered" evidence="1">
    <location>
        <begin position="61"/>
        <end position="110"/>
    </location>
</feature>